<reference evidence="1 2" key="1">
    <citation type="submission" date="2017-03" db="EMBL/GenBank/DDBJ databases">
        <title>Complete genome sequence of Blastomonas fulva degrading microcsystin LR.</title>
        <authorList>
            <person name="Lee H.-g."/>
            <person name="Jin L."/>
            <person name="oh H.-M."/>
        </authorList>
    </citation>
    <scope>NUCLEOTIDE SEQUENCE [LARGE SCALE GENOMIC DNA]</scope>
    <source>
        <strain evidence="1 2">T2</strain>
    </source>
</reference>
<proteinExistence type="predicted"/>
<evidence type="ECO:0008006" key="3">
    <source>
        <dbReference type="Google" id="ProtNLM"/>
    </source>
</evidence>
<protein>
    <recommendedName>
        <fullName evidence="3">Lysophospholipase</fullName>
    </recommendedName>
</protein>
<dbReference type="GeneID" id="303487337"/>
<dbReference type="RefSeq" id="WP_054134697.1">
    <property type="nucleotide sequence ID" value="NZ_CP020083.1"/>
</dbReference>
<evidence type="ECO:0000313" key="2">
    <source>
        <dbReference type="Proteomes" id="UP000258016"/>
    </source>
</evidence>
<dbReference type="EMBL" id="CP020083">
    <property type="protein sequence ID" value="ASR52988.1"/>
    <property type="molecule type" value="Genomic_DNA"/>
</dbReference>
<dbReference type="Pfam" id="PF07370">
    <property type="entry name" value="DUF1489"/>
    <property type="match status" value="1"/>
</dbReference>
<dbReference type="PIRSF" id="PIRSF032025">
    <property type="entry name" value="UCP032025"/>
    <property type="match status" value="1"/>
</dbReference>
<accession>A0ABM6MAA1</accession>
<dbReference type="Proteomes" id="UP000258016">
    <property type="component" value="Chromosome"/>
</dbReference>
<keyword evidence="2" id="KW-1185">Reference proteome</keyword>
<gene>
    <name evidence="1" type="ORF">B5J99_17240</name>
</gene>
<sequence length="133" mass="14752">MALSMTKIAFGAQSAASLRQWLESHAPVGEARLTTRYMPKRHEEMAGGSLYWIFNKAIIGRSPLLGFMDNGQGRYWIRVEPKLIAVQSIPRRAHQGWRYLEPADAPADLGEGMDAADLMPAEMLGELARLGLV</sequence>
<name>A0ABM6MAA1_9SPHN</name>
<dbReference type="InterPro" id="IPR008320">
    <property type="entry name" value="UCP032025"/>
</dbReference>
<organism evidence="1 2">
    <name type="scientific">Blastomonas fulva</name>
    <dbReference type="NCBI Taxonomy" id="1550728"/>
    <lineage>
        <taxon>Bacteria</taxon>
        <taxon>Pseudomonadati</taxon>
        <taxon>Pseudomonadota</taxon>
        <taxon>Alphaproteobacteria</taxon>
        <taxon>Sphingomonadales</taxon>
        <taxon>Sphingomonadaceae</taxon>
        <taxon>Blastomonas</taxon>
    </lineage>
</organism>
<evidence type="ECO:0000313" key="1">
    <source>
        <dbReference type="EMBL" id="ASR52988.1"/>
    </source>
</evidence>